<keyword evidence="4" id="KW-1185">Reference proteome</keyword>
<organism evidence="3 4">
    <name type="scientific">Frateuria flava</name>
    <dbReference type="NCBI Taxonomy" id="2821489"/>
    <lineage>
        <taxon>Bacteria</taxon>
        <taxon>Pseudomonadati</taxon>
        <taxon>Pseudomonadota</taxon>
        <taxon>Gammaproteobacteria</taxon>
        <taxon>Lysobacterales</taxon>
        <taxon>Rhodanobacteraceae</taxon>
        <taxon>Frateuria</taxon>
    </lineage>
</organism>
<accession>A0ABS4DLT8</accession>
<dbReference type="Proteomes" id="UP000823790">
    <property type="component" value="Unassembled WGS sequence"/>
</dbReference>
<dbReference type="RefSeq" id="WP_209617874.1">
    <property type="nucleotide sequence ID" value="NZ_JAGJRS010000013.1"/>
</dbReference>
<evidence type="ECO:0000313" key="4">
    <source>
        <dbReference type="Proteomes" id="UP000823790"/>
    </source>
</evidence>
<evidence type="ECO:0000256" key="2">
    <source>
        <dbReference type="SAM" id="SignalP"/>
    </source>
</evidence>
<dbReference type="EMBL" id="JAGJRS010000013">
    <property type="protein sequence ID" value="MBP1474001.1"/>
    <property type="molecule type" value="Genomic_DNA"/>
</dbReference>
<sequence>MKLLLPLACLLALAGCSNKAPEPQATAAAERVATPWDDLKKDEQKAKDVQKVLDDQAAAQKKALDDAEQ</sequence>
<evidence type="ECO:0000256" key="1">
    <source>
        <dbReference type="SAM" id="MobiDB-lite"/>
    </source>
</evidence>
<dbReference type="PROSITE" id="PS51257">
    <property type="entry name" value="PROKAR_LIPOPROTEIN"/>
    <property type="match status" value="1"/>
</dbReference>
<name>A0ABS4DLT8_9GAMM</name>
<comment type="caution">
    <text evidence="3">The sequence shown here is derived from an EMBL/GenBank/DDBJ whole genome shotgun (WGS) entry which is preliminary data.</text>
</comment>
<keyword evidence="2" id="KW-0732">Signal</keyword>
<evidence type="ECO:0008006" key="5">
    <source>
        <dbReference type="Google" id="ProtNLM"/>
    </source>
</evidence>
<feature type="signal peptide" evidence="2">
    <location>
        <begin position="1"/>
        <end position="19"/>
    </location>
</feature>
<feature type="chain" id="PRO_5046583807" description="Lipoprotein" evidence="2">
    <location>
        <begin position="20"/>
        <end position="69"/>
    </location>
</feature>
<reference evidence="3 4" key="1">
    <citation type="submission" date="2021-04" db="EMBL/GenBank/DDBJ databases">
        <authorList>
            <person name="Huq M.A."/>
        </authorList>
    </citation>
    <scope>NUCLEOTIDE SEQUENCE [LARGE SCALE GENOMIC DNA]</scope>
    <source>
        <strain evidence="3 4">MAH-13</strain>
    </source>
</reference>
<gene>
    <name evidence="3" type="ORF">J7I44_06800</name>
</gene>
<proteinExistence type="predicted"/>
<feature type="region of interest" description="Disordered" evidence="1">
    <location>
        <begin position="27"/>
        <end position="48"/>
    </location>
</feature>
<protein>
    <recommendedName>
        <fullName evidence="5">Lipoprotein</fullName>
    </recommendedName>
</protein>
<evidence type="ECO:0000313" key="3">
    <source>
        <dbReference type="EMBL" id="MBP1474001.1"/>
    </source>
</evidence>
<feature type="compositionally biased region" description="Basic and acidic residues" evidence="1">
    <location>
        <begin position="37"/>
        <end position="48"/>
    </location>
</feature>